<keyword evidence="4" id="KW-1185">Reference proteome</keyword>
<reference evidence="3 4" key="1">
    <citation type="journal article" date="2023" name="Plants (Basel)">
        <title>Bridging the Gap: Combining Genomics and Transcriptomics Approaches to Understand Stylosanthes scabra, an Orphan Legume from the Brazilian Caatinga.</title>
        <authorList>
            <person name="Ferreira-Neto J.R.C."/>
            <person name="da Silva M.D."/>
            <person name="Binneck E."/>
            <person name="de Melo N.F."/>
            <person name="da Silva R.H."/>
            <person name="de Melo A.L.T.M."/>
            <person name="Pandolfi V."/>
            <person name="Bustamante F.O."/>
            <person name="Brasileiro-Vidal A.C."/>
            <person name="Benko-Iseppon A.M."/>
        </authorList>
    </citation>
    <scope>NUCLEOTIDE SEQUENCE [LARGE SCALE GENOMIC DNA]</scope>
    <source>
        <tissue evidence="3">Leaves</tissue>
    </source>
</reference>
<feature type="chain" id="PRO_5046473014" description="Bifunctional inhibitor/plant lipid transfer protein/seed storage helical domain-containing protein" evidence="1">
    <location>
        <begin position="31"/>
        <end position="108"/>
    </location>
</feature>
<dbReference type="InterPro" id="IPR036312">
    <property type="entry name" value="Bifun_inhib/LTP/seed_sf"/>
</dbReference>
<proteinExistence type="predicted"/>
<evidence type="ECO:0000256" key="1">
    <source>
        <dbReference type="SAM" id="SignalP"/>
    </source>
</evidence>
<comment type="caution">
    <text evidence="3">The sequence shown here is derived from an EMBL/GenBank/DDBJ whole genome shotgun (WGS) entry which is preliminary data.</text>
</comment>
<dbReference type="Proteomes" id="UP001341840">
    <property type="component" value="Unassembled WGS sequence"/>
</dbReference>
<dbReference type="Gene3D" id="1.10.110.10">
    <property type="entry name" value="Plant lipid-transfer and hydrophobic proteins"/>
    <property type="match status" value="1"/>
</dbReference>
<evidence type="ECO:0000259" key="2">
    <source>
        <dbReference type="SMART" id="SM00499"/>
    </source>
</evidence>
<gene>
    <name evidence="3" type="ORF">PIB30_041131</name>
</gene>
<evidence type="ECO:0000313" key="4">
    <source>
        <dbReference type="Proteomes" id="UP001341840"/>
    </source>
</evidence>
<dbReference type="PANTHER" id="PTHR33122:SF43">
    <property type="entry name" value="BIFUNCTIONAL INHIBITOR_PLANT LIPID TRANSFER PROTEIN_SEED STORAGE HELICAL DOMAIN-CONTAINING PROTEIN"/>
    <property type="match status" value="1"/>
</dbReference>
<dbReference type="InterPro" id="IPR016140">
    <property type="entry name" value="Bifunc_inhib/LTP/seed_store"/>
</dbReference>
<sequence>MAHTIGNTWLKLLLAIALLLIALLSGSTQAIVLCNLSTDKMDLCRAAVVGNNPRPPDEKCCAVVRSANLACLCKYKSLLPALGINPKYVLALPAECGVQTPLPPSCRG</sequence>
<organism evidence="3 4">
    <name type="scientific">Stylosanthes scabra</name>
    <dbReference type="NCBI Taxonomy" id="79078"/>
    <lineage>
        <taxon>Eukaryota</taxon>
        <taxon>Viridiplantae</taxon>
        <taxon>Streptophyta</taxon>
        <taxon>Embryophyta</taxon>
        <taxon>Tracheophyta</taxon>
        <taxon>Spermatophyta</taxon>
        <taxon>Magnoliopsida</taxon>
        <taxon>eudicotyledons</taxon>
        <taxon>Gunneridae</taxon>
        <taxon>Pentapetalae</taxon>
        <taxon>rosids</taxon>
        <taxon>fabids</taxon>
        <taxon>Fabales</taxon>
        <taxon>Fabaceae</taxon>
        <taxon>Papilionoideae</taxon>
        <taxon>50 kb inversion clade</taxon>
        <taxon>dalbergioids sensu lato</taxon>
        <taxon>Dalbergieae</taxon>
        <taxon>Pterocarpus clade</taxon>
        <taxon>Stylosanthes</taxon>
    </lineage>
</organism>
<dbReference type="Pfam" id="PF14368">
    <property type="entry name" value="LTP_2"/>
    <property type="match status" value="1"/>
</dbReference>
<dbReference type="InterPro" id="IPR044741">
    <property type="entry name" value="NsLTP-like"/>
</dbReference>
<dbReference type="PANTHER" id="PTHR33122">
    <property type="entry name" value="LIPID BINDING PROTEIN-RELATED"/>
    <property type="match status" value="1"/>
</dbReference>
<dbReference type="CDD" id="cd04660">
    <property type="entry name" value="nsLTP_like"/>
    <property type="match status" value="1"/>
</dbReference>
<keyword evidence="1" id="KW-0732">Signal</keyword>
<dbReference type="SMART" id="SM00499">
    <property type="entry name" value="AAI"/>
    <property type="match status" value="1"/>
</dbReference>
<dbReference type="InterPro" id="IPR039265">
    <property type="entry name" value="DIR1-like"/>
</dbReference>
<dbReference type="SUPFAM" id="SSF47699">
    <property type="entry name" value="Bifunctional inhibitor/lipid-transfer protein/seed storage 2S albumin"/>
    <property type="match status" value="1"/>
</dbReference>
<feature type="domain" description="Bifunctional inhibitor/plant lipid transfer protein/seed storage helical" evidence="2">
    <location>
        <begin position="34"/>
        <end position="106"/>
    </location>
</feature>
<protein>
    <recommendedName>
        <fullName evidence="2">Bifunctional inhibitor/plant lipid transfer protein/seed storage helical domain-containing protein</fullName>
    </recommendedName>
</protein>
<evidence type="ECO:0000313" key="3">
    <source>
        <dbReference type="EMBL" id="MED6122593.1"/>
    </source>
</evidence>
<accession>A0ABU6REZ1</accession>
<name>A0ABU6REZ1_9FABA</name>
<dbReference type="EMBL" id="JASCZI010030434">
    <property type="protein sequence ID" value="MED6122593.1"/>
    <property type="molecule type" value="Genomic_DNA"/>
</dbReference>
<feature type="signal peptide" evidence="1">
    <location>
        <begin position="1"/>
        <end position="30"/>
    </location>
</feature>